<keyword evidence="2" id="KW-1185">Reference proteome</keyword>
<dbReference type="STRING" id="658167.SAMN04488135_101264"/>
<proteinExistence type="predicted"/>
<sequence length="72" mass="8225">MAYNGVDWKQAPKLARWWALDADGKAHWYCEPDVAASADFWIAAELAAPDFDYEGSWRESLVERPVRPLRSA</sequence>
<reference evidence="1 2" key="1">
    <citation type="submission" date="2016-11" db="EMBL/GenBank/DDBJ databases">
        <authorList>
            <person name="Jaros S."/>
            <person name="Januszkiewicz K."/>
            <person name="Wedrychowicz H."/>
        </authorList>
    </citation>
    <scope>NUCLEOTIDE SEQUENCE [LARGE SCALE GENOMIC DNA]</scope>
    <source>
        <strain evidence="1 2">CGMCC 1.10190</strain>
    </source>
</reference>
<dbReference type="EMBL" id="FQXE01000001">
    <property type="protein sequence ID" value="SHG78498.1"/>
    <property type="molecule type" value="Genomic_DNA"/>
</dbReference>
<gene>
    <name evidence="1" type="ORF">SAMN04488135_101264</name>
</gene>
<dbReference type="AlphaFoldDB" id="A0A1M5MMG3"/>
<name>A0A1M5MMG3_9BURK</name>
<organism evidence="1 2">
    <name type="scientific">Pollutimonas bauzanensis</name>
    <dbReference type="NCBI Taxonomy" id="658167"/>
    <lineage>
        <taxon>Bacteria</taxon>
        <taxon>Pseudomonadati</taxon>
        <taxon>Pseudomonadota</taxon>
        <taxon>Betaproteobacteria</taxon>
        <taxon>Burkholderiales</taxon>
        <taxon>Alcaligenaceae</taxon>
        <taxon>Pollutimonas</taxon>
    </lineage>
</organism>
<evidence type="ECO:0000313" key="1">
    <source>
        <dbReference type="EMBL" id="SHG78498.1"/>
    </source>
</evidence>
<dbReference type="RefSeq" id="WP_073101618.1">
    <property type="nucleotide sequence ID" value="NZ_FQXE01000001.1"/>
</dbReference>
<accession>A0A1M5MMG3</accession>
<dbReference type="OrthoDB" id="3078375at2"/>
<evidence type="ECO:0000313" key="2">
    <source>
        <dbReference type="Proteomes" id="UP000184226"/>
    </source>
</evidence>
<dbReference type="Proteomes" id="UP000184226">
    <property type="component" value="Unassembled WGS sequence"/>
</dbReference>
<protein>
    <submittedName>
        <fullName evidence="1">Uncharacterized protein</fullName>
    </submittedName>
</protein>